<evidence type="ECO:0000313" key="1">
    <source>
        <dbReference type="EMBL" id="GER46602.1"/>
    </source>
</evidence>
<reference evidence="2" key="1">
    <citation type="journal article" date="2019" name="Curr. Biol.">
        <title>Genome Sequence of Striga asiatica Provides Insight into the Evolution of Plant Parasitism.</title>
        <authorList>
            <person name="Yoshida S."/>
            <person name="Kim S."/>
            <person name="Wafula E.K."/>
            <person name="Tanskanen J."/>
            <person name="Kim Y.M."/>
            <person name="Honaas L."/>
            <person name="Yang Z."/>
            <person name="Spallek T."/>
            <person name="Conn C.E."/>
            <person name="Ichihashi Y."/>
            <person name="Cheong K."/>
            <person name="Cui S."/>
            <person name="Der J.P."/>
            <person name="Gundlach H."/>
            <person name="Jiao Y."/>
            <person name="Hori C."/>
            <person name="Ishida J.K."/>
            <person name="Kasahara H."/>
            <person name="Kiba T."/>
            <person name="Kim M.S."/>
            <person name="Koo N."/>
            <person name="Laohavisit A."/>
            <person name="Lee Y.H."/>
            <person name="Lumba S."/>
            <person name="McCourt P."/>
            <person name="Mortimer J.C."/>
            <person name="Mutuku J.M."/>
            <person name="Nomura T."/>
            <person name="Sasaki-Sekimoto Y."/>
            <person name="Seto Y."/>
            <person name="Wang Y."/>
            <person name="Wakatake T."/>
            <person name="Sakakibara H."/>
            <person name="Demura T."/>
            <person name="Yamaguchi S."/>
            <person name="Yoneyama K."/>
            <person name="Manabe R.I."/>
            <person name="Nelson D.C."/>
            <person name="Schulman A.H."/>
            <person name="Timko M.P."/>
            <person name="dePamphilis C.W."/>
            <person name="Choi D."/>
            <person name="Shirasu K."/>
        </authorList>
    </citation>
    <scope>NUCLEOTIDE SEQUENCE [LARGE SCALE GENOMIC DNA]</scope>
    <source>
        <strain evidence="2">cv. UVA1</strain>
    </source>
</reference>
<protein>
    <submittedName>
        <fullName evidence="1">N-terminal EF-hand calcium-binding protein 2</fullName>
    </submittedName>
</protein>
<dbReference type="EMBL" id="BKCP01007626">
    <property type="protein sequence ID" value="GER46602.1"/>
    <property type="molecule type" value="Genomic_DNA"/>
</dbReference>
<dbReference type="AlphaFoldDB" id="A0A5A7QP05"/>
<dbReference type="Proteomes" id="UP000325081">
    <property type="component" value="Unassembled WGS sequence"/>
</dbReference>
<name>A0A5A7QP05_STRAF</name>
<comment type="caution">
    <text evidence="1">The sequence shown here is derived from an EMBL/GenBank/DDBJ whole genome shotgun (WGS) entry which is preliminary data.</text>
</comment>
<keyword evidence="2" id="KW-1185">Reference proteome</keyword>
<accession>A0A5A7QP05</accession>
<sequence length="144" mass="16188">MEKGIVLLQWWQELTRLLVPRNGAVSTLLEIIPTSDPRLPTSGSSLGCCIIVEIVSHLLAHGQEDLTKIFYGVRNQKQNSSRFRTITNDNGNYSLIFYFLDLQDSCSLAQGVALDRSAISIDLDFPVLSRNGIFSINMKMEIRK</sequence>
<proteinExistence type="predicted"/>
<gene>
    <name evidence="1" type="ORF">STAS_23648</name>
</gene>
<organism evidence="1 2">
    <name type="scientific">Striga asiatica</name>
    <name type="common">Asiatic witchweed</name>
    <name type="synonym">Buchnera asiatica</name>
    <dbReference type="NCBI Taxonomy" id="4170"/>
    <lineage>
        <taxon>Eukaryota</taxon>
        <taxon>Viridiplantae</taxon>
        <taxon>Streptophyta</taxon>
        <taxon>Embryophyta</taxon>
        <taxon>Tracheophyta</taxon>
        <taxon>Spermatophyta</taxon>
        <taxon>Magnoliopsida</taxon>
        <taxon>eudicotyledons</taxon>
        <taxon>Gunneridae</taxon>
        <taxon>Pentapetalae</taxon>
        <taxon>asterids</taxon>
        <taxon>lamiids</taxon>
        <taxon>Lamiales</taxon>
        <taxon>Orobanchaceae</taxon>
        <taxon>Buchnereae</taxon>
        <taxon>Striga</taxon>
    </lineage>
</organism>
<evidence type="ECO:0000313" key="2">
    <source>
        <dbReference type="Proteomes" id="UP000325081"/>
    </source>
</evidence>